<dbReference type="AlphaFoldDB" id="A0A345NNV3"/>
<evidence type="ECO:0000256" key="1">
    <source>
        <dbReference type="SAM" id="Coils"/>
    </source>
</evidence>
<dbReference type="RefSeq" id="WP_114928501.1">
    <property type="nucleotide sequence ID" value="NZ_CP031229.1"/>
</dbReference>
<dbReference type="KEGG" id="orn:DV701_11815"/>
<dbReference type="EMBL" id="CP031229">
    <property type="protein sequence ID" value="AXH96711.1"/>
    <property type="molecule type" value="Genomic_DNA"/>
</dbReference>
<sequence>MTDQDRAQETAGADGVGERDELVYALEGRFAPHVGAAASLVRDAERGLAEANERLAAARQAAEEERYRSDPLVFMRSTLQEEVEGLDRKTTPKKVRNAYRFLLDRAVELAAGEVQGFHDDAEAERAEREDGVQASLAAQERAEATLEAARAAQERVASAERAARRGLDLMLAKLSGPPEG</sequence>
<gene>
    <name evidence="2" type="ORF">DV701_11815</name>
</gene>
<dbReference type="Proteomes" id="UP000253790">
    <property type="component" value="Chromosome"/>
</dbReference>
<dbReference type="OrthoDB" id="4869457at2"/>
<proteinExistence type="predicted"/>
<name>A0A345NNV3_9MICO</name>
<accession>A0A345NNV3</accession>
<feature type="coiled-coil region" evidence="1">
    <location>
        <begin position="41"/>
        <end position="68"/>
    </location>
</feature>
<protein>
    <submittedName>
        <fullName evidence="2">Uncharacterized protein</fullName>
    </submittedName>
</protein>
<keyword evidence="3" id="KW-1185">Reference proteome</keyword>
<evidence type="ECO:0000313" key="3">
    <source>
        <dbReference type="Proteomes" id="UP000253790"/>
    </source>
</evidence>
<organism evidence="2 3">
    <name type="scientific">Ornithinimicrobium avium</name>
    <dbReference type="NCBI Taxonomy" id="2283195"/>
    <lineage>
        <taxon>Bacteria</taxon>
        <taxon>Bacillati</taxon>
        <taxon>Actinomycetota</taxon>
        <taxon>Actinomycetes</taxon>
        <taxon>Micrococcales</taxon>
        <taxon>Ornithinimicrobiaceae</taxon>
        <taxon>Ornithinimicrobium</taxon>
    </lineage>
</organism>
<reference evidence="2 3" key="1">
    <citation type="submission" date="2018-07" db="EMBL/GenBank/DDBJ databases">
        <title>Complete genome sequencing of Ornithinimicrobium sp. AMA3305.</title>
        <authorList>
            <person name="Bae J.-W."/>
        </authorList>
    </citation>
    <scope>NUCLEOTIDE SEQUENCE [LARGE SCALE GENOMIC DNA]</scope>
    <source>
        <strain evidence="2 3">AMA3305</strain>
    </source>
</reference>
<keyword evidence="1" id="KW-0175">Coiled coil</keyword>
<evidence type="ECO:0000313" key="2">
    <source>
        <dbReference type="EMBL" id="AXH96711.1"/>
    </source>
</evidence>